<evidence type="ECO:0000256" key="1">
    <source>
        <dbReference type="SAM" id="MobiDB-lite"/>
    </source>
</evidence>
<keyword evidence="3" id="KW-1185">Reference proteome</keyword>
<organism evidence="2 3">
    <name type="scientific">Colletotrichum abscissum</name>
    <dbReference type="NCBI Taxonomy" id="1671311"/>
    <lineage>
        <taxon>Eukaryota</taxon>
        <taxon>Fungi</taxon>
        <taxon>Dikarya</taxon>
        <taxon>Ascomycota</taxon>
        <taxon>Pezizomycotina</taxon>
        <taxon>Sordariomycetes</taxon>
        <taxon>Hypocreomycetidae</taxon>
        <taxon>Glomerellales</taxon>
        <taxon>Glomerellaceae</taxon>
        <taxon>Colletotrichum</taxon>
        <taxon>Colletotrichum acutatum species complex</taxon>
    </lineage>
</organism>
<sequence length="88" mass="9376">MDPFHQLTRDLLDSPQLGGFQGSSGLGRSRTTPSPLPSTPSDEKIRGSDLKALSSIASHCIASGERFKGQDSDDDEGDTAEEEKGNEL</sequence>
<dbReference type="Proteomes" id="UP001056436">
    <property type="component" value="Unassembled WGS sequence"/>
</dbReference>
<reference evidence="2" key="1">
    <citation type="submission" date="2019-01" db="EMBL/GenBank/DDBJ databases">
        <title>Colletotrichum abscissum LGMF1257.</title>
        <authorList>
            <person name="Baroncelli R."/>
        </authorList>
    </citation>
    <scope>NUCLEOTIDE SEQUENCE</scope>
    <source>
        <strain evidence="2">Ca142</strain>
    </source>
</reference>
<proteinExistence type="predicted"/>
<comment type="caution">
    <text evidence="2">The sequence shown here is derived from an EMBL/GenBank/DDBJ whole genome shotgun (WGS) entry which is preliminary data.</text>
</comment>
<dbReference type="EMBL" id="SDAQ01000083">
    <property type="protein sequence ID" value="KAI3541562.1"/>
    <property type="molecule type" value="Genomic_DNA"/>
</dbReference>
<dbReference type="AlphaFoldDB" id="A0A9P9X864"/>
<evidence type="ECO:0000313" key="2">
    <source>
        <dbReference type="EMBL" id="KAI3541562.1"/>
    </source>
</evidence>
<feature type="region of interest" description="Disordered" evidence="1">
    <location>
        <begin position="1"/>
        <end position="45"/>
    </location>
</feature>
<gene>
    <name evidence="2" type="ORF">CABS02_10736</name>
</gene>
<name>A0A9P9X864_9PEZI</name>
<protein>
    <submittedName>
        <fullName evidence="2">Uncharacterized protein</fullName>
    </submittedName>
</protein>
<evidence type="ECO:0000313" key="3">
    <source>
        <dbReference type="Proteomes" id="UP001056436"/>
    </source>
</evidence>
<feature type="compositionally biased region" description="Acidic residues" evidence="1">
    <location>
        <begin position="72"/>
        <end position="81"/>
    </location>
</feature>
<feature type="region of interest" description="Disordered" evidence="1">
    <location>
        <begin position="62"/>
        <end position="88"/>
    </location>
</feature>
<accession>A0A9P9X864</accession>